<name>A0A086QIQ7_TOXGO</name>
<evidence type="ECO:0000256" key="1">
    <source>
        <dbReference type="ARBA" id="ARBA00004496"/>
    </source>
</evidence>
<dbReference type="Proteomes" id="UP000028840">
    <property type="component" value="Unassembled WGS sequence"/>
</dbReference>
<feature type="compositionally biased region" description="Basic and acidic residues" evidence="3">
    <location>
        <begin position="589"/>
        <end position="608"/>
    </location>
</feature>
<dbReference type="SMART" id="SM00543">
    <property type="entry name" value="MIF4G"/>
    <property type="match status" value="1"/>
</dbReference>
<reference evidence="5 6" key="2">
    <citation type="journal article" date="2015" name="Eukaryot. Cell">
        <title>Genetic mapping reveals that sinefungin resistance in Toxoplasma gondii is controlled by a putative amino acid transporter locus that can be used as a negative selectable marker.</title>
        <authorList>
            <person name="Behnke M.S."/>
            <person name="Khan A."/>
            <person name="Sibley L.D."/>
        </authorList>
    </citation>
    <scope>NUCLEOTIDE SEQUENCE [LARGE SCALE GENOMIC DNA]</scope>
    <source>
        <strain evidence="5 6">VAND</strain>
    </source>
</reference>
<dbReference type="Gene3D" id="1.25.40.180">
    <property type="match status" value="2"/>
</dbReference>
<dbReference type="GO" id="GO:0005737">
    <property type="term" value="C:cytoplasm"/>
    <property type="evidence" value="ECO:0007669"/>
    <property type="project" value="UniProtKB-SubCell"/>
</dbReference>
<evidence type="ECO:0000256" key="2">
    <source>
        <dbReference type="ARBA" id="ARBA00022490"/>
    </source>
</evidence>
<protein>
    <submittedName>
        <fullName evidence="5">MIF4G domain-containing protein</fullName>
    </submittedName>
</protein>
<evidence type="ECO:0000313" key="5">
    <source>
        <dbReference type="EMBL" id="KFH12489.1"/>
    </source>
</evidence>
<dbReference type="GO" id="GO:0000184">
    <property type="term" value="P:nuclear-transcribed mRNA catabolic process, nonsense-mediated decay"/>
    <property type="evidence" value="ECO:0007669"/>
    <property type="project" value="InterPro"/>
</dbReference>
<accession>A0A086QIQ7</accession>
<evidence type="ECO:0000256" key="3">
    <source>
        <dbReference type="SAM" id="MobiDB-lite"/>
    </source>
</evidence>
<dbReference type="PANTHER" id="PTHR12839:SF7">
    <property type="entry name" value="REGULATOR OF NONSENSE TRANSCRIPTS 2"/>
    <property type="match status" value="1"/>
</dbReference>
<dbReference type="SUPFAM" id="SSF48371">
    <property type="entry name" value="ARM repeat"/>
    <property type="match status" value="2"/>
</dbReference>
<gene>
    <name evidence="5" type="ORF">TGVAND_246040B</name>
</gene>
<sequence length="674" mass="75236">LESKIKNVRFIAECTKFGLLPVGFVLGAFNSLMEDMTPHHVELLYHIADACGNYLLHMPLTRQRFSALLQKMLKIKTAKNLPAHLDILLEDAYHQLRSSTNARAQGRGAKTPEPPEKQFLRKLIFEELLRRDEDQIARVVRKFPWSTEPKVEKWFRENVLDLDMQTNFDHIHRIASLMCALAKYLPSAIIACIDGLLEAIQVGLEREDPRDAPIRVRQMKFLAELYNYRLVDSSVIFDMLYHLCGFGSATSHQAGNIRTAHRILVEQARVNGVLPSASSSASSSSSSASGSSLSPAVSGGASAAAEAQAAGASSSLMFQSSLYEQEPLPLVDPAAPADWPESCFRVTLVCMLLQTCGHYFSKGALRLKLDRFLLFFQRVVRAKTYVPFLVEADFLDTLEALRPQYEIAKTLPEAEQRVRELLKEEARILAAMEQEDGGEEEDEEALFGSVDESEEEEEENGGEEEEEGGAEDEAEDLRDYELRFDADFAQMMLASLNEAKTLRRPTSSEMKIPANVLKETESLSEAPRPSSEEASSREVLTSGDADDGDLDPDGPLPRPTTAMRLVLRRPDKRNRFVVRPLAVPTDASLAEHSRRKDQQARQEKAERADLKKFVIERVNRSAEEEAHTGLGALRSCTYTSNTVKVPLFPRDGGGDKSGCTSTAPSRRGKFRSKW</sequence>
<comment type="caution">
    <text evidence="5">The sequence shown here is derived from an EMBL/GenBank/DDBJ whole genome shotgun (WGS) entry which is preliminary data.</text>
</comment>
<dbReference type="GO" id="GO:0035145">
    <property type="term" value="C:exon-exon junction complex"/>
    <property type="evidence" value="ECO:0007669"/>
    <property type="project" value="TreeGrafter"/>
</dbReference>
<dbReference type="OrthoDB" id="27832at2759"/>
<proteinExistence type="predicted"/>
<dbReference type="Pfam" id="PF02854">
    <property type="entry name" value="MIF4G"/>
    <property type="match status" value="2"/>
</dbReference>
<dbReference type="Pfam" id="PF04050">
    <property type="entry name" value="Upf2"/>
    <property type="match status" value="1"/>
</dbReference>
<dbReference type="VEuPathDB" id="ToxoDB:TGVAND_246040B"/>
<dbReference type="InterPro" id="IPR003890">
    <property type="entry name" value="MIF4G-like_typ-3"/>
</dbReference>
<dbReference type="InterPro" id="IPR039762">
    <property type="entry name" value="Nmd2/UPF2"/>
</dbReference>
<dbReference type="GO" id="GO:0003723">
    <property type="term" value="F:RNA binding"/>
    <property type="evidence" value="ECO:0007669"/>
    <property type="project" value="InterPro"/>
</dbReference>
<keyword evidence="2" id="KW-0963">Cytoplasm</keyword>
<reference evidence="5 6" key="1">
    <citation type="submission" date="2014-08" db="EMBL/GenBank/DDBJ databases">
        <authorList>
            <person name="Sibley D."/>
            <person name="Venepally P."/>
            <person name="Karamycheva S."/>
            <person name="Hadjithomas M."/>
            <person name="Khan A."/>
            <person name="Brunk B."/>
            <person name="Roos D."/>
            <person name="Caler E."/>
            <person name="Lorenzi H."/>
        </authorList>
    </citation>
    <scope>NUCLEOTIDE SEQUENCE [LARGE SCALE GENOMIC DNA]</scope>
    <source>
        <strain evidence="5 6">VAND</strain>
    </source>
</reference>
<dbReference type="InterPro" id="IPR016024">
    <property type="entry name" value="ARM-type_fold"/>
</dbReference>
<feature type="compositionally biased region" description="Acidic residues" evidence="3">
    <location>
        <begin position="433"/>
        <end position="474"/>
    </location>
</feature>
<feature type="compositionally biased region" description="Basic residues" evidence="3">
    <location>
        <begin position="566"/>
        <end position="576"/>
    </location>
</feature>
<dbReference type="EMBL" id="AEYJ02000143">
    <property type="protein sequence ID" value="KFH12489.1"/>
    <property type="molecule type" value="Genomic_DNA"/>
</dbReference>
<feature type="non-terminal residue" evidence="5">
    <location>
        <position position="1"/>
    </location>
</feature>
<dbReference type="AlphaFoldDB" id="A0A086QIQ7"/>
<dbReference type="PANTHER" id="PTHR12839">
    <property type="entry name" value="NONSENSE-MEDIATED MRNA DECAY PROTEIN 2 UP-FRAMESHIFT SUPPRESSOR 2"/>
    <property type="match status" value="1"/>
</dbReference>
<dbReference type="InterPro" id="IPR007193">
    <property type="entry name" value="Upf2/Nmd2_C"/>
</dbReference>
<comment type="subcellular location">
    <subcellularLocation>
        <location evidence="1">Cytoplasm</location>
    </subcellularLocation>
</comment>
<evidence type="ECO:0000313" key="6">
    <source>
        <dbReference type="Proteomes" id="UP000028840"/>
    </source>
</evidence>
<feature type="domain" description="MIF4G" evidence="4">
    <location>
        <begin position="118"/>
        <end position="404"/>
    </location>
</feature>
<feature type="region of interest" description="Disordered" evidence="3">
    <location>
        <begin position="502"/>
        <end position="608"/>
    </location>
</feature>
<feature type="region of interest" description="Disordered" evidence="3">
    <location>
        <begin position="432"/>
        <end position="474"/>
    </location>
</feature>
<feature type="region of interest" description="Disordered" evidence="3">
    <location>
        <begin position="643"/>
        <end position="674"/>
    </location>
</feature>
<organism evidence="5 6">
    <name type="scientific">Toxoplasma gondii VAND</name>
    <dbReference type="NCBI Taxonomy" id="933077"/>
    <lineage>
        <taxon>Eukaryota</taxon>
        <taxon>Sar</taxon>
        <taxon>Alveolata</taxon>
        <taxon>Apicomplexa</taxon>
        <taxon>Conoidasida</taxon>
        <taxon>Coccidia</taxon>
        <taxon>Eucoccidiorida</taxon>
        <taxon>Eimeriorina</taxon>
        <taxon>Sarcocystidae</taxon>
        <taxon>Toxoplasma</taxon>
    </lineage>
</organism>
<evidence type="ECO:0000259" key="4">
    <source>
        <dbReference type="SMART" id="SM00543"/>
    </source>
</evidence>